<proteinExistence type="predicted"/>
<evidence type="ECO:0000313" key="1">
    <source>
        <dbReference type="EMBL" id="KAG2370648.1"/>
    </source>
</evidence>
<dbReference type="SUPFAM" id="SSF50969">
    <property type="entry name" value="YVTN repeat-like/Quinoprotein amine dehydrogenase"/>
    <property type="match status" value="1"/>
</dbReference>
<name>A0AA88KGY2_NAELO</name>
<accession>A0AA88KGY2</accession>
<organism evidence="1 2">
    <name type="scientific">Naegleria lovaniensis</name>
    <name type="common">Amoeba</name>
    <dbReference type="NCBI Taxonomy" id="51637"/>
    <lineage>
        <taxon>Eukaryota</taxon>
        <taxon>Discoba</taxon>
        <taxon>Heterolobosea</taxon>
        <taxon>Tetramitia</taxon>
        <taxon>Eutetramitia</taxon>
        <taxon>Vahlkampfiidae</taxon>
        <taxon>Naegleria</taxon>
    </lineage>
</organism>
<dbReference type="RefSeq" id="XP_044541512.1">
    <property type="nucleotide sequence ID" value="XM_044690729.1"/>
</dbReference>
<dbReference type="EMBL" id="PYSW02000092">
    <property type="protein sequence ID" value="KAG2370648.1"/>
    <property type="molecule type" value="Genomic_DNA"/>
</dbReference>
<keyword evidence="2" id="KW-1185">Reference proteome</keyword>
<reference evidence="1 2" key="1">
    <citation type="journal article" date="2018" name="BMC Genomics">
        <title>The genome of Naegleria lovaniensis, the basis for a comparative approach to unravel pathogenicity factors of the human pathogenic amoeba N. fowleri.</title>
        <authorList>
            <person name="Liechti N."/>
            <person name="Schurch N."/>
            <person name="Bruggmann R."/>
            <person name="Wittwer M."/>
        </authorList>
    </citation>
    <scope>NUCLEOTIDE SEQUENCE [LARGE SCALE GENOMIC DNA]</scope>
    <source>
        <strain evidence="1 2">ATCC 30569</strain>
    </source>
</reference>
<dbReference type="AlphaFoldDB" id="A0AA88KGY2"/>
<sequence length="296" mass="33823">MALQHSDHCDEMNPKGFSFTEICSHTFNITDPKQYMSKVGIGILACRNEFIRFLASQIDIHDMSNNNYELIKTFKYPFDQFVCTYSFGVTYCEKDHSCLLTNLGVNEYRKRLIKMSLSDGSVKWSTLLNNESDVTPHFLTPVIDSRGIIFLGDTNSQQIYVICCDSGQVLEKIGDGCRKQFASSVKQFTYLSLDRNDCLLAYCVGTNDVPILKIFSRNLQLVKTIQLDVYLIGPTIWDPISSGYLLRGFDKIYFASRDFNILAQQALENIQYSYFAISNGVLFVFEAHNNKLTCYK</sequence>
<dbReference type="Proteomes" id="UP000816034">
    <property type="component" value="Unassembled WGS sequence"/>
</dbReference>
<protein>
    <submittedName>
        <fullName evidence="1">Uncharacterized protein</fullName>
    </submittedName>
</protein>
<evidence type="ECO:0000313" key="2">
    <source>
        <dbReference type="Proteomes" id="UP000816034"/>
    </source>
</evidence>
<dbReference type="GeneID" id="68107164"/>
<gene>
    <name evidence="1" type="ORF">C9374_014711</name>
</gene>
<dbReference type="InterPro" id="IPR011044">
    <property type="entry name" value="Quino_amine_DH_bsu"/>
</dbReference>
<comment type="caution">
    <text evidence="1">The sequence shown here is derived from an EMBL/GenBank/DDBJ whole genome shotgun (WGS) entry which is preliminary data.</text>
</comment>